<reference evidence="1 2" key="1">
    <citation type="submission" date="2015-12" db="EMBL/GenBank/DDBJ databases">
        <title>Complete genome of Roseateles depolymerans KCTC 42856.</title>
        <authorList>
            <person name="Kim K.M."/>
        </authorList>
    </citation>
    <scope>NUCLEOTIDE SEQUENCE [LARGE SCALE GENOMIC DNA]</scope>
    <source>
        <strain evidence="1 2">KCTC 42856</strain>
    </source>
</reference>
<dbReference type="AlphaFoldDB" id="A0A0U3MAR2"/>
<evidence type="ECO:0000313" key="2">
    <source>
        <dbReference type="Proteomes" id="UP000060699"/>
    </source>
</evidence>
<protein>
    <submittedName>
        <fullName evidence="1">Uncharacterized protein</fullName>
    </submittedName>
</protein>
<dbReference type="KEGG" id="rdp:RD2015_1266"/>
<dbReference type="EMBL" id="CP013729">
    <property type="protein sequence ID" value="ALV05757.1"/>
    <property type="molecule type" value="Genomic_DNA"/>
</dbReference>
<accession>A0A0U3MAR2</accession>
<organism evidence="1 2">
    <name type="scientific">Roseateles depolymerans</name>
    <dbReference type="NCBI Taxonomy" id="76731"/>
    <lineage>
        <taxon>Bacteria</taxon>
        <taxon>Pseudomonadati</taxon>
        <taxon>Pseudomonadota</taxon>
        <taxon>Betaproteobacteria</taxon>
        <taxon>Burkholderiales</taxon>
        <taxon>Sphaerotilaceae</taxon>
        <taxon>Roseateles</taxon>
    </lineage>
</organism>
<evidence type="ECO:0000313" key="1">
    <source>
        <dbReference type="EMBL" id="ALV05757.1"/>
    </source>
</evidence>
<sequence length="281" mass="32331">MNYEDLIKKGINHLSGGNADKAIQLLNSNQGSRSGCLSLVFTHAKTECLLSWFKNKDLAAAKQWAYVAAKVRRMMFQMTPWSSFPAYEPLFALISDHLDAIAWYSNHRVPFFVEDDLRGNESTNKDDPATITFHSYQTSLALRREWEELHRRCALILSHPSETEWKDLLVDHRFFLALAEGDKRGMKAALDELAGPVLAPRRNFDFAFGLTENLIATHATTYAKIAWCNGYEIGVDSPWVPRQWLPIAPLPTYVDPWPFLAEFDFWTHFEGDYENWSPKRQ</sequence>
<proteinExistence type="predicted"/>
<name>A0A0U3MAR2_9BURK</name>
<dbReference type="Proteomes" id="UP000060699">
    <property type="component" value="Chromosome"/>
</dbReference>
<dbReference type="OrthoDB" id="8913563at2"/>
<dbReference type="RefSeq" id="WP_157592935.1">
    <property type="nucleotide sequence ID" value="NZ_CP013729.1"/>
</dbReference>
<gene>
    <name evidence="1" type="ORF">RD2015_1266</name>
</gene>
<keyword evidence="2" id="KW-1185">Reference proteome</keyword>